<evidence type="ECO:0000256" key="2">
    <source>
        <dbReference type="ARBA" id="ARBA00022801"/>
    </source>
</evidence>
<dbReference type="OrthoDB" id="413460at2759"/>
<dbReference type="SMART" id="SM00490">
    <property type="entry name" value="HELICc"/>
    <property type="match status" value="1"/>
</dbReference>
<dbReference type="CDD" id="cd18793">
    <property type="entry name" value="SF2_C_SNF"/>
    <property type="match status" value="1"/>
</dbReference>
<keyword evidence="3" id="KW-0067">ATP-binding</keyword>
<dbReference type="SMART" id="SM00487">
    <property type="entry name" value="DEXDc"/>
    <property type="match status" value="1"/>
</dbReference>
<feature type="domain" description="Helicase ATP-binding" evidence="5">
    <location>
        <begin position="136"/>
        <end position="311"/>
    </location>
</feature>
<dbReference type="Proteomes" id="UP000192758">
    <property type="component" value="Unassembled WGS sequence"/>
</dbReference>
<gene>
    <name evidence="7" type="primary">RAD26</name>
    <name evidence="7" type="ORF">EHP00_243</name>
</gene>
<dbReference type="InterPro" id="IPR050496">
    <property type="entry name" value="SNF2_RAD54_helicase_repair"/>
</dbReference>
<evidence type="ECO:0000259" key="6">
    <source>
        <dbReference type="PROSITE" id="PS51194"/>
    </source>
</evidence>
<dbReference type="GO" id="GO:0008094">
    <property type="term" value="F:ATP-dependent activity, acting on DNA"/>
    <property type="evidence" value="ECO:0007669"/>
    <property type="project" value="TreeGrafter"/>
</dbReference>
<keyword evidence="8" id="KW-1185">Reference proteome</keyword>
<dbReference type="GO" id="GO:0005524">
    <property type="term" value="F:ATP binding"/>
    <property type="evidence" value="ECO:0007669"/>
    <property type="project" value="InterPro"/>
</dbReference>
<evidence type="ECO:0000313" key="8">
    <source>
        <dbReference type="Proteomes" id="UP000192758"/>
    </source>
</evidence>
<dbReference type="InterPro" id="IPR014001">
    <property type="entry name" value="Helicase_ATP-bd"/>
</dbReference>
<dbReference type="PROSITE" id="PS51194">
    <property type="entry name" value="HELICASE_CTER"/>
    <property type="match status" value="1"/>
</dbReference>
<dbReference type="PANTHER" id="PTHR45629">
    <property type="entry name" value="SNF2/RAD54 FAMILY MEMBER"/>
    <property type="match status" value="1"/>
</dbReference>
<feature type="region of interest" description="Disordered" evidence="4">
    <location>
        <begin position="1"/>
        <end position="25"/>
    </location>
</feature>
<dbReference type="GO" id="GO:0005634">
    <property type="term" value="C:nucleus"/>
    <property type="evidence" value="ECO:0007669"/>
    <property type="project" value="TreeGrafter"/>
</dbReference>
<sequence>MRNSSSCEKDSYLTPSIHESDLETVDNDEVEADKYEYKTNVDEITKFYNEKIQKLLKKMEDEEIDEEKREEINKKVFYLRKELSGEIEEVKKSFEGKKETSTLQWEEKCEYKTFAINENINDFLYEHQRKGLHWMLDLFFKNKGGILADEMGMGKSIMVLSYVHTLISNETGYKKFLILCPATVVHVWQDEYKKLSKISDFDIFNLKTNFDTNIKMSNKPCLYVFSYMNFLSKNKDFVFVDKEVIDENINNGMMEFDCVFLDEGHKIKNKESKITRLCKNINSKINFIVSGTPIQNDLIELWTIVDFVLRGYLGSVDDFKRDFVGPIVEKTNGDLSYTTSMLLKEMIDPYILQRTKQDIQHTLPKKLDKVIFCTMTKEQTEKYLKGIEMYNMSSQKITSEKLFKTIDHLRKICNHVFLLKNDYNEWTKDELLKGSCKMSVMMKKIMFWLEERKNGYFNKILIFTQTVQMQKIIELLFLHVNTFKWFTLNGKTPQKDRKILIDRFNKDSDVFVFLLTTKVGGLGVNLTGANKIVIYDPDWNPSTDSQAKERIYRYGQKRDVEIFRLVCRNTVEEKIYQKQIYKECLGKRILKNPKTFIQKASIDLFSYSRPLANEEEESFDKNY</sequence>
<dbReference type="PANTHER" id="PTHR45629:SF7">
    <property type="entry name" value="DNA EXCISION REPAIR PROTEIN ERCC-6-RELATED"/>
    <property type="match status" value="1"/>
</dbReference>
<protein>
    <submittedName>
        <fullName evidence="7">RAD26</fullName>
    </submittedName>
</protein>
<comment type="caution">
    <text evidence="7">The sequence shown here is derived from an EMBL/GenBank/DDBJ whole genome shotgun (WGS) entry which is preliminary data.</text>
</comment>
<reference evidence="7 8" key="1">
    <citation type="journal article" date="2017" name="Environ. Microbiol.">
        <title>Decay of the glycolytic pathway and adaptation to intranuclear parasitism within Enterocytozoonidae microsporidia.</title>
        <authorList>
            <person name="Wiredu Boakye D."/>
            <person name="Jaroenlak P."/>
            <person name="Prachumwat A."/>
            <person name="Williams T.A."/>
            <person name="Bateman K.S."/>
            <person name="Itsathitphaisarn O."/>
            <person name="Sritunyalucksana K."/>
            <person name="Paszkiewicz K.H."/>
            <person name="Moore K.A."/>
            <person name="Stentiford G.D."/>
            <person name="Williams B.A."/>
        </authorList>
    </citation>
    <scope>NUCLEOTIDE SEQUENCE [LARGE SCALE GENOMIC DNA]</scope>
    <source>
        <strain evidence="7 8">TH1</strain>
    </source>
</reference>
<dbReference type="InterPro" id="IPR000330">
    <property type="entry name" value="SNF2_N"/>
</dbReference>
<proteinExistence type="predicted"/>
<dbReference type="Pfam" id="PF00176">
    <property type="entry name" value="SNF2-rel_dom"/>
    <property type="match status" value="1"/>
</dbReference>
<dbReference type="STRING" id="646526.A0A1W0E6T9"/>
<dbReference type="AlphaFoldDB" id="A0A1W0E6T9"/>
<dbReference type="InterPro" id="IPR049730">
    <property type="entry name" value="SNF2/RAD54-like_C"/>
</dbReference>
<accession>A0A1W0E6T9</accession>
<dbReference type="Pfam" id="PF00271">
    <property type="entry name" value="Helicase_C"/>
    <property type="match status" value="1"/>
</dbReference>
<evidence type="ECO:0000259" key="5">
    <source>
        <dbReference type="PROSITE" id="PS51192"/>
    </source>
</evidence>
<name>A0A1W0E6T9_9MICR</name>
<dbReference type="InterPro" id="IPR027417">
    <property type="entry name" value="P-loop_NTPase"/>
</dbReference>
<dbReference type="Gene3D" id="3.40.50.300">
    <property type="entry name" value="P-loop containing nucleotide triphosphate hydrolases"/>
    <property type="match status" value="1"/>
</dbReference>
<dbReference type="SUPFAM" id="SSF52540">
    <property type="entry name" value="P-loop containing nucleoside triphosphate hydrolases"/>
    <property type="match status" value="2"/>
</dbReference>
<keyword evidence="2" id="KW-0378">Hydrolase</keyword>
<organism evidence="7 8">
    <name type="scientific">Ecytonucleospora hepatopenaei</name>
    <dbReference type="NCBI Taxonomy" id="646526"/>
    <lineage>
        <taxon>Eukaryota</taxon>
        <taxon>Fungi</taxon>
        <taxon>Fungi incertae sedis</taxon>
        <taxon>Microsporidia</taxon>
        <taxon>Enterocytozoonidae</taxon>
        <taxon>Ecytonucleospora</taxon>
    </lineage>
</organism>
<dbReference type="GO" id="GO:0016787">
    <property type="term" value="F:hydrolase activity"/>
    <property type="evidence" value="ECO:0007669"/>
    <property type="project" value="UniProtKB-KW"/>
</dbReference>
<dbReference type="VEuPathDB" id="MicrosporidiaDB:EHP00_243"/>
<dbReference type="EMBL" id="MNPJ01000016">
    <property type="protein sequence ID" value="OQS54889.1"/>
    <property type="molecule type" value="Genomic_DNA"/>
</dbReference>
<evidence type="ECO:0000256" key="4">
    <source>
        <dbReference type="SAM" id="MobiDB-lite"/>
    </source>
</evidence>
<dbReference type="GO" id="GO:0006283">
    <property type="term" value="P:transcription-coupled nucleotide-excision repair"/>
    <property type="evidence" value="ECO:0007669"/>
    <property type="project" value="TreeGrafter"/>
</dbReference>
<keyword evidence="1" id="KW-0547">Nucleotide-binding</keyword>
<dbReference type="InterPro" id="IPR001650">
    <property type="entry name" value="Helicase_C-like"/>
</dbReference>
<evidence type="ECO:0000256" key="3">
    <source>
        <dbReference type="ARBA" id="ARBA00022840"/>
    </source>
</evidence>
<feature type="domain" description="Helicase C-terminal" evidence="6">
    <location>
        <begin position="441"/>
        <end position="601"/>
    </location>
</feature>
<dbReference type="PROSITE" id="PS51192">
    <property type="entry name" value="HELICASE_ATP_BIND_1"/>
    <property type="match status" value="1"/>
</dbReference>
<dbReference type="InterPro" id="IPR038718">
    <property type="entry name" value="SNF2-like_sf"/>
</dbReference>
<evidence type="ECO:0000313" key="7">
    <source>
        <dbReference type="EMBL" id="OQS54889.1"/>
    </source>
</evidence>
<evidence type="ECO:0000256" key="1">
    <source>
        <dbReference type="ARBA" id="ARBA00022741"/>
    </source>
</evidence>
<dbReference type="Gene3D" id="3.40.50.10810">
    <property type="entry name" value="Tandem AAA-ATPase domain"/>
    <property type="match status" value="1"/>
</dbReference>